<dbReference type="InterPro" id="IPR000914">
    <property type="entry name" value="SBP_5_dom"/>
</dbReference>
<dbReference type="PANTHER" id="PTHR30290:SF38">
    <property type="entry name" value="D,D-DIPEPTIDE-BINDING PERIPLASMIC PROTEIN DDPA-RELATED"/>
    <property type="match status" value="1"/>
</dbReference>
<keyword evidence="3" id="KW-0732">Signal</keyword>
<dbReference type="Gene3D" id="3.40.190.10">
    <property type="entry name" value="Periplasmic binding protein-like II"/>
    <property type="match status" value="1"/>
</dbReference>
<comment type="similarity">
    <text evidence="2">Belongs to the bacterial solute-binding protein 5 family.</text>
</comment>
<dbReference type="InterPro" id="IPR006311">
    <property type="entry name" value="TAT_signal"/>
</dbReference>
<dbReference type="PROSITE" id="PS51318">
    <property type="entry name" value="TAT"/>
    <property type="match status" value="1"/>
</dbReference>
<evidence type="ECO:0000256" key="3">
    <source>
        <dbReference type="ARBA" id="ARBA00022729"/>
    </source>
</evidence>
<dbReference type="Pfam" id="PF00496">
    <property type="entry name" value="SBP_bac_5"/>
    <property type="match status" value="1"/>
</dbReference>
<proteinExistence type="inferred from homology"/>
<evidence type="ECO:0000256" key="1">
    <source>
        <dbReference type="ARBA" id="ARBA00004418"/>
    </source>
</evidence>
<comment type="caution">
    <text evidence="5">The sequence shown here is derived from an EMBL/GenBank/DDBJ whole genome shotgun (WGS) entry which is preliminary data.</text>
</comment>
<dbReference type="EMBL" id="ADVL01000671">
    <property type="protein sequence ID" value="EFH10407.1"/>
    <property type="molecule type" value="Genomic_DNA"/>
</dbReference>
<dbReference type="PANTHER" id="PTHR30290">
    <property type="entry name" value="PERIPLASMIC BINDING COMPONENT OF ABC TRANSPORTER"/>
    <property type="match status" value="1"/>
</dbReference>
<accession>D5RQM4</accession>
<dbReference type="RefSeq" id="WP_007002416.1">
    <property type="nucleotide sequence ID" value="NZ_GG770777.1"/>
</dbReference>
<dbReference type="HOGENOM" id="CLU_017028_7_1_5"/>
<reference evidence="5 6" key="1">
    <citation type="submission" date="2010-04" db="EMBL/GenBank/DDBJ databases">
        <authorList>
            <person name="Qin X."/>
            <person name="Bachman B."/>
            <person name="Battles P."/>
            <person name="Bell A."/>
            <person name="Bess C."/>
            <person name="Bickham C."/>
            <person name="Chaboub L."/>
            <person name="Chen D."/>
            <person name="Coyle M."/>
            <person name="Deiros D.R."/>
            <person name="Dinh H."/>
            <person name="Forbes L."/>
            <person name="Fowler G."/>
            <person name="Francisco L."/>
            <person name="Fu Q."/>
            <person name="Gubbala S."/>
            <person name="Hale W."/>
            <person name="Han Y."/>
            <person name="Hemphill L."/>
            <person name="Highlander S.K."/>
            <person name="Hirani K."/>
            <person name="Hogues M."/>
            <person name="Jackson L."/>
            <person name="Jakkamsetti A."/>
            <person name="Javaid M."/>
            <person name="Jiang H."/>
            <person name="Korchina V."/>
            <person name="Kovar C."/>
            <person name="Lara F."/>
            <person name="Lee S."/>
            <person name="Mata R."/>
            <person name="Mathew T."/>
            <person name="Moen C."/>
            <person name="Morales K."/>
            <person name="Munidasa M."/>
            <person name="Nazareth L."/>
            <person name="Ngo R."/>
            <person name="Nguyen L."/>
            <person name="Okwuonu G."/>
            <person name="Ongeri F."/>
            <person name="Patil S."/>
            <person name="Petrosino J."/>
            <person name="Pham C."/>
            <person name="Pham P."/>
            <person name="Pu L.-L."/>
            <person name="Puazo M."/>
            <person name="Raj R."/>
            <person name="Reid J."/>
            <person name="Rouhana J."/>
            <person name="Saada N."/>
            <person name="Shang Y."/>
            <person name="Simmons D."/>
            <person name="Thornton R."/>
            <person name="Warren J."/>
            <person name="Weissenberger G."/>
            <person name="Zhang J."/>
            <person name="Zhang L."/>
            <person name="Zhou C."/>
            <person name="Zhu D."/>
            <person name="Muzny D."/>
            <person name="Worley K."/>
            <person name="Gibbs R."/>
        </authorList>
    </citation>
    <scope>NUCLEOTIDE SEQUENCE [LARGE SCALE GENOMIC DNA]</scope>
    <source>
        <strain evidence="5 6">ATCC 49957</strain>
    </source>
</reference>
<dbReference type="GO" id="GO:0015833">
    <property type="term" value="P:peptide transport"/>
    <property type="evidence" value="ECO:0007669"/>
    <property type="project" value="TreeGrafter"/>
</dbReference>
<organism evidence="5 6">
    <name type="scientific">Pseudoroseomonas cervicalis ATCC 49957</name>
    <dbReference type="NCBI Taxonomy" id="525371"/>
    <lineage>
        <taxon>Bacteria</taxon>
        <taxon>Pseudomonadati</taxon>
        <taxon>Pseudomonadota</taxon>
        <taxon>Alphaproteobacteria</taxon>
        <taxon>Acetobacterales</taxon>
        <taxon>Roseomonadaceae</taxon>
        <taxon>Roseomonas</taxon>
    </lineage>
</organism>
<name>D5RQM4_9PROT</name>
<dbReference type="InterPro" id="IPR039424">
    <property type="entry name" value="SBP_5"/>
</dbReference>
<dbReference type="Gene3D" id="3.10.105.10">
    <property type="entry name" value="Dipeptide-binding Protein, Domain 3"/>
    <property type="match status" value="1"/>
</dbReference>
<evidence type="ECO:0000259" key="4">
    <source>
        <dbReference type="Pfam" id="PF00496"/>
    </source>
</evidence>
<keyword evidence="6" id="KW-1185">Reference proteome</keyword>
<evidence type="ECO:0000313" key="5">
    <source>
        <dbReference type="EMBL" id="EFH10407.1"/>
    </source>
</evidence>
<feature type="domain" description="Solute-binding protein family 5" evidence="4">
    <location>
        <begin position="83"/>
        <end position="424"/>
    </location>
</feature>
<dbReference type="SUPFAM" id="SSF53850">
    <property type="entry name" value="Periplasmic binding protein-like II"/>
    <property type="match status" value="1"/>
</dbReference>
<evidence type="ECO:0000313" key="6">
    <source>
        <dbReference type="Proteomes" id="UP000005324"/>
    </source>
</evidence>
<sequence>MTIERRSLLKLAAGGGALGAFGGLAGGLSAPALAQGAAARTLRFVPQANLANFDPIWGTQYVVRNAAMLVWDTLYGLDSKLEPKRQMVESEQVSADGLTWTFKLRSGLKFHDNTPVLAKDAVASLTRWAVRDPMGQMIRAIQNELVAVDDSTFRWSLKQPYPKMLLALAKNNAPCSFVMPERIARTDPFQQISEYVGSGPFRFVREEWVPGARAVFQKFDGYVPRDEAPDWMAGGKRVMVDRVEWVIMPDPATASSALQNGEVDWWENPISDLVPLLRRNRNVSVDIADPLGNIGSLRMNHLHAPFNDPRARRAVLMALSQEDYMRALVGDDNALWKANPSFFTHGTPLYTEEGGDILKGPRDYEAAKKLLAEAGYNGQPITLLVAQDQPITKAFGDVTADLLKRIGMNVDFVATDWGTVGSRRAMKNPPGQGGWHIFHTWHAGADCLNPAAYTAIRANGDGAWFGWPKNDQLEAYRDEWFAAPNMEAEKAAIAKMNREAMNFGLYGPTGFFLSYQAWRRNVSGVVKAPIPFFWGVSKS</sequence>
<dbReference type="GO" id="GO:1904680">
    <property type="term" value="F:peptide transmembrane transporter activity"/>
    <property type="evidence" value="ECO:0007669"/>
    <property type="project" value="TreeGrafter"/>
</dbReference>
<dbReference type="Proteomes" id="UP000005324">
    <property type="component" value="Unassembled WGS sequence"/>
</dbReference>
<dbReference type="CDD" id="cd08502">
    <property type="entry name" value="PBP2_NikA_DppA_OppA_like_16"/>
    <property type="match status" value="1"/>
</dbReference>
<gene>
    <name evidence="5" type="ORF">HMPREF0731_3386</name>
</gene>
<protein>
    <submittedName>
        <fullName evidence="5">Tat pathway signal sequence domain protein</fullName>
    </submittedName>
</protein>
<evidence type="ECO:0000256" key="2">
    <source>
        <dbReference type="ARBA" id="ARBA00005695"/>
    </source>
</evidence>
<dbReference type="AlphaFoldDB" id="D5RQM4"/>
<comment type="subcellular location">
    <subcellularLocation>
        <location evidence="1">Periplasm</location>
    </subcellularLocation>
</comment>